<organism evidence="2 3">
    <name type="scientific">Candidatus Mycobacterium methanotrophicum</name>
    <dbReference type="NCBI Taxonomy" id="2943498"/>
    <lineage>
        <taxon>Bacteria</taxon>
        <taxon>Bacillati</taxon>
        <taxon>Actinomycetota</taxon>
        <taxon>Actinomycetes</taxon>
        <taxon>Mycobacteriales</taxon>
        <taxon>Mycobacteriaceae</taxon>
        <taxon>Mycobacterium</taxon>
    </lineage>
</organism>
<feature type="compositionally biased region" description="Acidic residues" evidence="1">
    <location>
        <begin position="262"/>
        <end position="279"/>
    </location>
</feature>
<protein>
    <submittedName>
        <fullName evidence="2">Uncharacterized protein</fullName>
    </submittedName>
</protein>
<gene>
    <name evidence="2" type="ORF">M5I08_10075</name>
</gene>
<evidence type="ECO:0000256" key="1">
    <source>
        <dbReference type="SAM" id="MobiDB-lite"/>
    </source>
</evidence>
<name>A0ABY4QNF1_9MYCO</name>
<keyword evidence="3" id="KW-1185">Reference proteome</keyword>
<feature type="region of interest" description="Disordered" evidence="1">
    <location>
        <begin position="258"/>
        <end position="279"/>
    </location>
</feature>
<evidence type="ECO:0000313" key="3">
    <source>
        <dbReference type="Proteomes" id="UP001056610"/>
    </source>
</evidence>
<dbReference type="Proteomes" id="UP001056610">
    <property type="component" value="Chromosome"/>
</dbReference>
<dbReference type="RefSeq" id="WP_219069556.1">
    <property type="nucleotide sequence ID" value="NZ_CAJUXY010000058.1"/>
</dbReference>
<evidence type="ECO:0000313" key="2">
    <source>
        <dbReference type="EMBL" id="UQX12530.1"/>
    </source>
</evidence>
<proteinExistence type="predicted"/>
<reference evidence="2" key="1">
    <citation type="submission" date="2022-05" db="EMBL/GenBank/DDBJ databases">
        <title>A methanotrophic Mycobacterium dominates a cave microbial ecosystem.</title>
        <authorList>
            <person name="Van Spanning R.J.M."/>
            <person name="Guan Q."/>
            <person name="Melkonian C."/>
            <person name="Gallant J."/>
            <person name="Polerecky L."/>
            <person name="Flot J.-F."/>
            <person name="Brandt B.W."/>
            <person name="Braster M."/>
            <person name="Iturbe Espinoza P."/>
            <person name="Aerts J."/>
            <person name="Meima-Franke M."/>
            <person name="Piersma S.R."/>
            <person name="Bunduc C."/>
            <person name="Ummels R."/>
            <person name="Pain A."/>
            <person name="Fleming E.J."/>
            <person name="van der Wel N."/>
            <person name="Gherman V.D."/>
            <person name="Sarbu S.M."/>
            <person name="Bodelier P.L.E."/>
            <person name="Bitter W."/>
        </authorList>
    </citation>
    <scope>NUCLEOTIDE SEQUENCE</scope>
    <source>
        <strain evidence="2">Sulfur Cave</strain>
    </source>
</reference>
<dbReference type="EMBL" id="CP097320">
    <property type="protein sequence ID" value="UQX12530.1"/>
    <property type="molecule type" value="Genomic_DNA"/>
</dbReference>
<accession>A0ABY4QNF1</accession>
<sequence>MPDTGNDEGRDPPDLGALLELLQRGGDSFTTVRATYRTWRHHERLAAAFRADIEEQKRNSPGAAFSTVSARSSVPAPAEQEEIIRIWRDGNRVREEREGGGWLDGAYGVRCGERWWSWNSQMGAFSNQDDPKFGSSSVGEELAVMLDPTPLLGALRFAAVGRSTIAGRATLTARAAARPSERRELRSLALHRLGTGADHYVLEIDLERGILLEAVAYRDGKPFRRITTVDVVFDHPIADERAEQVGRWLQNTQNRCYRHPVDDDESGDREPGDGGDEFDAPLVAAAVPVEFRLADSQTF</sequence>